<dbReference type="InterPro" id="IPR027417">
    <property type="entry name" value="P-loop_NTPase"/>
</dbReference>
<keyword evidence="5" id="KW-0067">ATP-binding</keyword>
<evidence type="ECO:0000259" key="7">
    <source>
        <dbReference type="SMART" id="SM00847"/>
    </source>
</evidence>
<keyword evidence="8" id="KW-1185">Reference proteome</keyword>
<evidence type="ECO:0000313" key="9">
    <source>
        <dbReference type="RefSeq" id="XP_023973963.1"/>
    </source>
</evidence>
<dbReference type="GO" id="GO:0003724">
    <property type="term" value="F:RNA helicase activity"/>
    <property type="evidence" value="ECO:0007669"/>
    <property type="project" value="UniProtKB-EC"/>
</dbReference>
<name>A0A2Y9S5Z0_PHYMC</name>
<evidence type="ECO:0000256" key="3">
    <source>
        <dbReference type="ARBA" id="ARBA00022801"/>
    </source>
</evidence>
<evidence type="ECO:0000256" key="5">
    <source>
        <dbReference type="ARBA" id="ARBA00022840"/>
    </source>
</evidence>
<dbReference type="KEGG" id="pcad:112063324"/>
<dbReference type="SMART" id="SM00847">
    <property type="entry name" value="HA2"/>
    <property type="match status" value="1"/>
</dbReference>
<dbReference type="GO" id="GO:0045943">
    <property type="term" value="P:positive regulation of transcription by RNA polymerase I"/>
    <property type="evidence" value="ECO:0007669"/>
    <property type="project" value="TreeGrafter"/>
</dbReference>
<evidence type="ECO:0000256" key="6">
    <source>
        <dbReference type="ARBA" id="ARBA00047984"/>
    </source>
</evidence>
<comment type="catalytic activity">
    <reaction evidence="6">
        <text>ATP + H2O = ADP + phosphate + H(+)</text>
        <dbReference type="Rhea" id="RHEA:13065"/>
        <dbReference type="ChEBI" id="CHEBI:15377"/>
        <dbReference type="ChEBI" id="CHEBI:15378"/>
        <dbReference type="ChEBI" id="CHEBI:30616"/>
        <dbReference type="ChEBI" id="CHEBI:43474"/>
        <dbReference type="ChEBI" id="CHEBI:456216"/>
        <dbReference type="EC" id="3.6.4.13"/>
    </reaction>
</comment>
<dbReference type="Pfam" id="PF21010">
    <property type="entry name" value="HA2_C"/>
    <property type="match status" value="1"/>
</dbReference>
<evidence type="ECO:0000256" key="4">
    <source>
        <dbReference type="ARBA" id="ARBA00022806"/>
    </source>
</evidence>
<protein>
    <recommendedName>
        <fullName evidence="1">RNA helicase</fullName>
        <ecNumber evidence="1">3.6.4.13</ecNumber>
    </recommendedName>
</protein>
<dbReference type="FunFam" id="1.20.120.1080:FF:000015">
    <property type="entry name" value="Putative ATP-dependent RNA helicase DHX33"/>
    <property type="match status" value="1"/>
</dbReference>
<dbReference type="RefSeq" id="XP_023973963.1">
    <property type="nucleotide sequence ID" value="XM_024118195.3"/>
</dbReference>
<dbReference type="SUPFAM" id="SSF52540">
    <property type="entry name" value="P-loop containing nucleoside triphosphate hydrolases"/>
    <property type="match status" value="1"/>
</dbReference>
<dbReference type="PANTHER" id="PTHR18934">
    <property type="entry name" value="ATP-DEPENDENT RNA HELICASE"/>
    <property type="match status" value="1"/>
</dbReference>
<evidence type="ECO:0000313" key="8">
    <source>
        <dbReference type="Proteomes" id="UP000248484"/>
    </source>
</evidence>
<gene>
    <name evidence="9" type="primary">LOC112063324</name>
</gene>
<dbReference type="GeneID" id="112063324"/>
<dbReference type="Gene3D" id="1.20.120.1080">
    <property type="match status" value="1"/>
</dbReference>
<dbReference type="InParanoid" id="A0A2Y9S5Z0"/>
<keyword evidence="2" id="KW-0547">Nucleotide-binding</keyword>
<dbReference type="OrthoDB" id="8768987at2759"/>
<dbReference type="PANTHER" id="PTHR18934:SF118">
    <property type="entry name" value="ATP-DEPENDENT RNA HELICASE DHX33"/>
    <property type="match status" value="1"/>
</dbReference>
<dbReference type="GO" id="GO:0005730">
    <property type="term" value="C:nucleolus"/>
    <property type="evidence" value="ECO:0007669"/>
    <property type="project" value="TreeGrafter"/>
</dbReference>
<organism evidence="8 9">
    <name type="scientific">Physeter macrocephalus</name>
    <name type="common">Sperm whale</name>
    <name type="synonym">Physeter catodon</name>
    <dbReference type="NCBI Taxonomy" id="9755"/>
    <lineage>
        <taxon>Eukaryota</taxon>
        <taxon>Metazoa</taxon>
        <taxon>Chordata</taxon>
        <taxon>Craniata</taxon>
        <taxon>Vertebrata</taxon>
        <taxon>Euteleostomi</taxon>
        <taxon>Mammalia</taxon>
        <taxon>Eutheria</taxon>
        <taxon>Laurasiatheria</taxon>
        <taxon>Artiodactyla</taxon>
        <taxon>Whippomorpha</taxon>
        <taxon>Cetacea</taxon>
        <taxon>Odontoceti</taxon>
        <taxon>Physeteridae</taxon>
        <taxon>Physeter</taxon>
    </lineage>
</organism>
<dbReference type="EC" id="3.6.4.13" evidence="1"/>
<proteinExistence type="predicted"/>
<dbReference type="GO" id="GO:0003725">
    <property type="term" value="F:double-stranded RNA binding"/>
    <property type="evidence" value="ECO:0007669"/>
    <property type="project" value="TreeGrafter"/>
</dbReference>
<dbReference type="Pfam" id="PF04408">
    <property type="entry name" value="WHD_HA2"/>
    <property type="match status" value="1"/>
</dbReference>
<dbReference type="InterPro" id="IPR007502">
    <property type="entry name" value="Helicase-assoc_dom"/>
</dbReference>
<dbReference type="AlphaFoldDB" id="A0A2Y9S5Z0"/>
<reference evidence="9" key="1">
    <citation type="submission" date="2025-08" db="UniProtKB">
        <authorList>
            <consortium name="RefSeq"/>
        </authorList>
    </citation>
    <scope>IDENTIFICATION</scope>
    <source>
        <tissue evidence="9">Muscle</tissue>
    </source>
</reference>
<feature type="domain" description="Helicase-associated" evidence="7">
    <location>
        <begin position="15"/>
        <end position="108"/>
    </location>
</feature>
<sequence length="157" mass="17512">MFDSFLCLSLDHVQAAIAQLELLGALENKDGQLTLTPIGRKMAAFPLEPKFAKTILLSPKFHCTEEILTIISLLSVDSVLYNAPSRRDEVQAVRKKFMSSEGDHITLLNIYRAFKNTGGNKVGLVLFPFSNDASFWPCEWQMSFQKCLCTGRLPGKA</sequence>
<dbReference type="Proteomes" id="UP000248484">
    <property type="component" value="Unplaced"/>
</dbReference>
<dbReference type="InterPro" id="IPR048333">
    <property type="entry name" value="HA2_WH"/>
</dbReference>
<dbReference type="GO" id="GO:0016787">
    <property type="term" value="F:hydrolase activity"/>
    <property type="evidence" value="ECO:0007669"/>
    <property type="project" value="UniProtKB-KW"/>
</dbReference>
<dbReference type="GO" id="GO:0005524">
    <property type="term" value="F:ATP binding"/>
    <property type="evidence" value="ECO:0007669"/>
    <property type="project" value="UniProtKB-KW"/>
</dbReference>
<accession>A0A2Y9S5Z0</accession>
<evidence type="ECO:0000256" key="1">
    <source>
        <dbReference type="ARBA" id="ARBA00012552"/>
    </source>
</evidence>
<evidence type="ECO:0000256" key="2">
    <source>
        <dbReference type="ARBA" id="ARBA00022741"/>
    </source>
</evidence>
<keyword evidence="3" id="KW-0378">Hydrolase</keyword>
<keyword evidence="4" id="KW-0347">Helicase</keyword>